<dbReference type="InterPro" id="IPR015797">
    <property type="entry name" value="NUDIX_hydrolase-like_dom_sf"/>
</dbReference>
<dbReference type="PANTHER" id="PTHR12629:SF0">
    <property type="entry name" value="DIPHOSPHOINOSITOL-POLYPHOSPHATE DIPHOSPHATASE"/>
    <property type="match status" value="1"/>
</dbReference>
<dbReference type="GO" id="GO:0046872">
    <property type="term" value="F:metal ion binding"/>
    <property type="evidence" value="ECO:0007669"/>
    <property type="project" value="UniProtKB-KW"/>
</dbReference>
<accession>A0A1I6EFD2</accession>
<comment type="cofactor">
    <cofactor evidence="1">
        <name>Mg(2+)</name>
        <dbReference type="ChEBI" id="CHEBI:18420"/>
    </cofactor>
</comment>
<dbReference type="PANTHER" id="PTHR12629">
    <property type="entry name" value="DIPHOSPHOINOSITOL POLYPHOSPHATE PHOSPHOHYDROLASE"/>
    <property type="match status" value="1"/>
</dbReference>
<dbReference type="SUPFAM" id="SSF55811">
    <property type="entry name" value="Nudix"/>
    <property type="match status" value="1"/>
</dbReference>
<evidence type="ECO:0000256" key="2">
    <source>
        <dbReference type="ARBA" id="ARBA00022723"/>
    </source>
</evidence>
<evidence type="ECO:0000313" key="6">
    <source>
        <dbReference type="EMBL" id="SFR16231.1"/>
    </source>
</evidence>
<dbReference type="EMBL" id="FOYI01000011">
    <property type="protein sequence ID" value="SFR16231.1"/>
    <property type="molecule type" value="Genomic_DNA"/>
</dbReference>
<evidence type="ECO:0000259" key="5">
    <source>
        <dbReference type="PROSITE" id="PS51462"/>
    </source>
</evidence>
<dbReference type="Proteomes" id="UP000199302">
    <property type="component" value="Unassembled WGS sequence"/>
</dbReference>
<dbReference type="RefSeq" id="WP_092081781.1">
    <property type="nucleotide sequence ID" value="NZ_FOYI01000011.1"/>
</dbReference>
<organism evidence="6 7">
    <name type="scientific">Poseidonocella sedimentorum</name>
    <dbReference type="NCBI Taxonomy" id="871652"/>
    <lineage>
        <taxon>Bacteria</taxon>
        <taxon>Pseudomonadati</taxon>
        <taxon>Pseudomonadota</taxon>
        <taxon>Alphaproteobacteria</taxon>
        <taxon>Rhodobacterales</taxon>
        <taxon>Roseobacteraceae</taxon>
        <taxon>Poseidonocella</taxon>
    </lineage>
</organism>
<reference evidence="6 7" key="1">
    <citation type="submission" date="2016-10" db="EMBL/GenBank/DDBJ databases">
        <authorList>
            <person name="de Groot N.N."/>
        </authorList>
    </citation>
    <scope>NUCLEOTIDE SEQUENCE [LARGE SCALE GENOMIC DNA]</scope>
    <source>
        <strain evidence="7">KMM 9023,NRIC 0796,JCM 17311,KCTC 23692</strain>
    </source>
</reference>
<dbReference type="AlphaFoldDB" id="A0A1I6EFD2"/>
<dbReference type="CDD" id="cd04666">
    <property type="entry name" value="NUDIX_DIPP2_like_Nudt4"/>
    <property type="match status" value="1"/>
</dbReference>
<dbReference type="InterPro" id="IPR047198">
    <property type="entry name" value="DDP-like_NUDIX"/>
</dbReference>
<evidence type="ECO:0000256" key="3">
    <source>
        <dbReference type="ARBA" id="ARBA00022801"/>
    </source>
</evidence>
<dbReference type="PROSITE" id="PS51462">
    <property type="entry name" value="NUDIX"/>
    <property type="match status" value="1"/>
</dbReference>
<dbReference type="STRING" id="871652.SAMN04515673_11113"/>
<name>A0A1I6EFD2_9RHOB</name>
<evidence type="ECO:0000313" key="7">
    <source>
        <dbReference type="Proteomes" id="UP000199302"/>
    </source>
</evidence>
<evidence type="ECO:0000256" key="1">
    <source>
        <dbReference type="ARBA" id="ARBA00001946"/>
    </source>
</evidence>
<protein>
    <submittedName>
        <fullName evidence="6">8-oxo-dGTP pyrophosphatase MutT, NUDIX family</fullName>
    </submittedName>
</protein>
<dbReference type="GO" id="GO:0005737">
    <property type="term" value="C:cytoplasm"/>
    <property type="evidence" value="ECO:0007669"/>
    <property type="project" value="TreeGrafter"/>
</dbReference>
<keyword evidence="3" id="KW-0378">Hydrolase</keyword>
<keyword evidence="7" id="KW-1185">Reference proteome</keyword>
<dbReference type="OrthoDB" id="7066910at2"/>
<keyword evidence="4" id="KW-0460">Magnesium</keyword>
<dbReference type="GO" id="GO:0016462">
    <property type="term" value="F:pyrophosphatase activity"/>
    <property type="evidence" value="ECO:0007669"/>
    <property type="project" value="InterPro"/>
</dbReference>
<sequence>MSFHRTSELPMALRRGRKREMRVQFAALPYRFEHGELKFLLITSRETRRWIVPKGWPMDGMTPSQSALIEAYEEAGVNGTAHESCIGMFNYFKRLDKKTNLNCLVMVFPIRVTRLSKDWPERPERKRKWLGREKAARKVDDAGMAQIIRDFDPAVFPAR</sequence>
<proteinExistence type="predicted"/>
<evidence type="ECO:0000256" key="4">
    <source>
        <dbReference type="ARBA" id="ARBA00022842"/>
    </source>
</evidence>
<keyword evidence="2" id="KW-0479">Metal-binding</keyword>
<dbReference type="InterPro" id="IPR000086">
    <property type="entry name" value="NUDIX_hydrolase_dom"/>
</dbReference>
<feature type="domain" description="Nudix hydrolase" evidence="5">
    <location>
        <begin position="20"/>
        <end position="152"/>
    </location>
</feature>
<gene>
    <name evidence="6" type="ORF">SAMN04515673_11113</name>
</gene>
<dbReference type="Gene3D" id="3.90.79.10">
    <property type="entry name" value="Nucleoside Triphosphate Pyrophosphohydrolase"/>
    <property type="match status" value="1"/>
</dbReference>